<keyword evidence="4" id="KW-1185">Reference proteome</keyword>
<dbReference type="RefSeq" id="WP_133246116.1">
    <property type="nucleotide sequence ID" value="NZ_CP023687.1"/>
</dbReference>
<evidence type="ECO:0000313" key="4">
    <source>
        <dbReference type="Proteomes" id="UP001242732"/>
    </source>
</evidence>
<protein>
    <submittedName>
        <fullName evidence="3">Uncharacterized protein</fullName>
    </submittedName>
</protein>
<feature type="transmembrane region" description="Helical" evidence="2">
    <location>
        <begin position="37"/>
        <end position="59"/>
    </location>
</feature>
<accession>A0ABY9ATN0</accession>
<dbReference type="Proteomes" id="UP001242732">
    <property type="component" value="Chromosome"/>
</dbReference>
<gene>
    <name evidence="3" type="ORF">QRO08_06350</name>
</gene>
<evidence type="ECO:0000256" key="2">
    <source>
        <dbReference type="SAM" id="Phobius"/>
    </source>
</evidence>
<reference evidence="3 4" key="1">
    <citation type="submission" date="2023-06" db="EMBL/GenBank/DDBJ databases">
        <authorList>
            <person name="Ham H."/>
            <person name="Park D.S."/>
        </authorList>
    </citation>
    <scope>NUCLEOTIDE SEQUENCE [LARGE SCALE GENOMIC DNA]</scope>
    <source>
        <strain evidence="3 4">KACC 17005</strain>
    </source>
</reference>
<name>A0ABY9ATN0_PARCI</name>
<proteinExistence type="predicted"/>
<keyword evidence="2" id="KW-0812">Transmembrane</keyword>
<dbReference type="EMBL" id="CP127363">
    <property type="protein sequence ID" value="WIY50188.1"/>
    <property type="molecule type" value="Genomic_DNA"/>
</dbReference>
<feature type="compositionally biased region" description="Basic and acidic residues" evidence="1">
    <location>
        <begin position="7"/>
        <end position="20"/>
    </location>
</feature>
<feature type="region of interest" description="Disordered" evidence="1">
    <location>
        <begin position="1"/>
        <end position="20"/>
    </location>
</feature>
<keyword evidence="2" id="KW-0472">Membrane</keyword>
<organism evidence="3 4">
    <name type="scientific">Paracidovorax citrulli</name>
    <name type="common">Acidovorax citrulli</name>
    <dbReference type="NCBI Taxonomy" id="80869"/>
    <lineage>
        <taxon>Bacteria</taxon>
        <taxon>Pseudomonadati</taxon>
        <taxon>Pseudomonadota</taxon>
        <taxon>Betaproteobacteria</taxon>
        <taxon>Burkholderiales</taxon>
        <taxon>Comamonadaceae</taxon>
        <taxon>Paracidovorax</taxon>
    </lineage>
</organism>
<evidence type="ECO:0000256" key="1">
    <source>
        <dbReference type="SAM" id="MobiDB-lite"/>
    </source>
</evidence>
<keyword evidence="2" id="KW-1133">Transmembrane helix</keyword>
<evidence type="ECO:0000313" key="3">
    <source>
        <dbReference type="EMBL" id="WIY50188.1"/>
    </source>
</evidence>
<sequence>MSASPQHSDEDKNQHEDLQHNAELLGARPMEILLTRWAIFELCAYVIGFITFWIAAYYVTRAAVRDGMRDAMPRRPIDRPAWADTHDMRADR</sequence>